<keyword evidence="2" id="KW-0804">Transcription</keyword>
<sequence>MTLEGCYLRDGIQNIVATEGEERISRSVRINVWRAFFARFGMVEIELGNSSLYQANLILKQFSCGGSCTLESNGKSLIIGWKSTPVHSLSIWKFTKLTDIVDPDVFRSRRHSRDYHFILALCCISNEIDRGLLRIVSSGTKALQQAITDHTLLLVT</sequence>
<evidence type="ECO:0000256" key="2">
    <source>
        <dbReference type="ARBA" id="ARBA00023163"/>
    </source>
</evidence>
<keyword evidence="1" id="KW-0805">Transcription regulation</keyword>
<evidence type="ECO:0000313" key="4">
    <source>
        <dbReference type="EMBL" id="KAK3034623.1"/>
    </source>
</evidence>
<keyword evidence="5" id="KW-1185">Reference proteome</keyword>
<organism evidence="4 5">
    <name type="scientific">Escallonia herrerae</name>
    <dbReference type="NCBI Taxonomy" id="1293975"/>
    <lineage>
        <taxon>Eukaryota</taxon>
        <taxon>Viridiplantae</taxon>
        <taxon>Streptophyta</taxon>
        <taxon>Embryophyta</taxon>
        <taxon>Tracheophyta</taxon>
        <taxon>Spermatophyta</taxon>
        <taxon>Magnoliopsida</taxon>
        <taxon>eudicotyledons</taxon>
        <taxon>Gunneridae</taxon>
        <taxon>Pentapetalae</taxon>
        <taxon>asterids</taxon>
        <taxon>campanulids</taxon>
        <taxon>Escalloniales</taxon>
        <taxon>Escalloniaceae</taxon>
        <taxon>Escallonia</taxon>
    </lineage>
</organism>
<dbReference type="PROSITE" id="PS50985">
    <property type="entry name" value="GRAS"/>
    <property type="match status" value="1"/>
</dbReference>
<dbReference type="Proteomes" id="UP001188597">
    <property type="component" value="Unassembled WGS sequence"/>
</dbReference>
<reference evidence="4" key="1">
    <citation type="submission" date="2022-12" db="EMBL/GenBank/DDBJ databases">
        <title>Draft genome assemblies for two species of Escallonia (Escalloniales).</title>
        <authorList>
            <person name="Chanderbali A."/>
            <person name="Dervinis C."/>
            <person name="Anghel I."/>
            <person name="Soltis D."/>
            <person name="Soltis P."/>
            <person name="Zapata F."/>
        </authorList>
    </citation>
    <scope>NUCLEOTIDE SEQUENCE</scope>
    <source>
        <strain evidence="4">UCBG64.0493</strain>
        <tissue evidence="4">Leaf</tissue>
    </source>
</reference>
<evidence type="ECO:0000256" key="1">
    <source>
        <dbReference type="ARBA" id="ARBA00023015"/>
    </source>
</evidence>
<protein>
    <submittedName>
        <fullName evidence="4">Uncharacterized protein</fullName>
    </submittedName>
</protein>
<evidence type="ECO:0000256" key="3">
    <source>
        <dbReference type="PROSITE-ProRule" id="PRU01191"/>
    </source>
</evidence>
<accession>A0AA88WUX4</accession>
<name>A0AA88WUX4_9ASTE</name>
<dbReference type="AlphaFoldDB" id="A0AA88WUX4"/>
<comment type="caution">
    <text evidence="3">Lacks conserved residue(s) required for the propagation of feature annotation.</text>
</comment>
<feature type="region of interest" description="SAW" evidence="3">
    <location>
        <begin position="17"/>
        <end position="93"/>
    </location>
</feature>
<comment type="caution">
    <text evidence="4">The sequence shown here is derived from an EMBL/GenBank/DDBJ whole genome shotgun (WGS) entry which is preliminary data.</text>
</comment>
<gene>
    <name evidence="4" type="ORF">RJ639_033578</name>
</gene>
<dbReference type="Pfam" id="PF03514">
    <property type="entry name" value="GRAS"/>
    <property type="match status" value="1"/>
</dbReference>
<proteinExistence type="inferred from homology"/>
<dbReference type="InterPro" id="IPR005202">
    <property type="entry name" value="TF_GRAS"/>
</dbReference>
<dbReference type="EMBL" id="JAVXUP010000196">
    <property type="protein sequence ID" value="KAK3034623.1"/>
    <property type="molecule type" value="Genomic_DNA"/>
</dbReference>
<evidence type="ECO:0000313" key="5">
    <source>
        <dbReference type="Proteomes" id="UP001188597"/>
    </source>
</evidence>
<comment type="similarity">
    <text evidence="3">Belongs to the GRAS family.</text>
</comment>